<evidence type="ECO:0000313" key="1">
    <source>
        <dbReference type="EMBL" id="AHH21027.1"/>
    </source>
</evidence>
<dbReference type="OrthoDB" id="4556222at2"/>
<dbReference type="eggNOG" id="ENOG5031FEC">
    <property type="taxonomic scope" value="Bacteria"/>
</dbReference>
<dbReference type="PATRIC" id="fig|1415166.3.peg.6428"/>
<dbReference type="KEGG" id="nno:NONO_c62570"/>
<sequence>MNATVRIGGQLYRLIGKSRLSVLSRACYGKHRFTVQRVCDGSLWEAFGARLTPGSELVRSRDGAGARWGNT</sequence>
<accession>W5TP45</accession>
<proteinExistence type="predicted"/>
<dbReference type="HOGENOM" id="CLU_2736013_0_0_11"/>
<reference evidence="1 2" key="1">
    <citation type="journal article" date="2014" name="Appl. Environ. Microbiol.">
        <title>Insights into the Microbial Degradation of Rubber and Gutta-Percha by Analysis of the Complete Genome of Nocardia nova SH22a.</title>
        <authorList>
            <person name="Luo Q."/>
            <person name="Hiessl S."/>
            <person name="Poehlein A."/>
            <person name="Daniel R."/>
            <person name="Steinbuchel A."/>
        </authorList>
    </citation>
    <scope>NUCLEOTIDE SEQUENCE [LARGE SCALE GENOMIC DNA]</scope>
    <source>
        <strain evidence="1">SH22a</strain>
    </source>
</reference>
<organism evidence="1 2">
    <name type="scientific">Nocardia nova SH22a</name>
    <dbReference type="NCBI Taxonomy" id="1415166"/>
    <lineage>
        <taxon>Bacteria</taxon>
        <taxon>Bacillati</taxon>
        <taxon>Actinomycetota</taxon>
        <taxon>Actinomycetes</taxon>
        <taxon>Mycobacteriales</taxon>
        <taxon>Nocardiaceae</taxon>
        <taxon>Nocardia</taxon>
    </lineage>
</organism>
<gene>
    <name evidence="1" type="ORF">NONO_c62570</name>
</gene>
<evidence type="ECO:0000313" key="2">
    <source>
        <dbReference type="Proteomes" id="UP000019150"/>
    </source>
</evidence>
<dbReference type="RefSeq" id="WP_025352360.1">
    <property type="nucleotide sequence ID" value="NZ_CP006850.1"/>
</dbReference>
<dbReference type="EMBL" id="CP006850">
    <property type="protein sequence ID" value="AHH21027.1"/>
    <property type="molecule type" value="Genomic_DNA"/>
</dbReference>
<name>W5TP45_9NOCA</name>
<protein>
    <submittedName>
        <fullName evidence="1">Uncharacterized protein</fullName>
    </submittedName>
</protein>
<dbReference type="Proteomes" id="UP000019150">
    <property type="component" value="Chromosome"/>
</dbReference>
<keyword evidence="2" id="KW-1185">Reference proteome</keyword>
<dbReference type="AlphaFoldDB" id="W5TP45"/>